<dbReference type="SUPFAM" id="SSF53474">
    <property type="entry name" value="alpha/beta-Hydrolases"/>
    <property type="match status" value="1"/>
</dbReference>
<dbReference type="EMBL" id="OKRC01000014">
    <property type="protein sequence ID" value="SPE23560.1"/>
    <property type="molecule type" value="Genomic_DNA"/>
</dbReference>
<proteinExistence type="predicted"/>
<sequence>MKKWGFLLSGGFLLVIILSILLINQRSNQARQQANRVRDSAPTFYLHGYGGSGRSSDSMIEAAEERGRATKVLTAIVSRTGQVALEGHWTDSTTRPIIQVIYKNNRNPNYRQNGEWFKRVLIAVNRQHHFKQFNVVAHSMGNLTLAFYLANNAQNKKMPQLAKFVSIAGHYAGIIGMDDRANQNHLAKDGRPQQINATYRQLMGLRHRLPKNQVQFLNVYGDLSDGSDSDGRVSNVSSQSLRYLVAPRAKSYREVEFKGRKAQHSQLHENEAVNKTVIDFLW</sequence>
<dbReference type="Proteomes" id="UP000239650">
    <property type="component" value="Unassembled WGS sequence"/>
</dbReference>
<evidence type="ECO:0000256" key="1">
    <source>
        <dbReference type="SAM" id="Phobius"/>
    </source>
</evidence>
<keyword evidence="1" id="KW-1133">Transmembrane helix</keyword>
<dbReference type="AlphaFoldDB" id="A0AAE8LXG5"/>
<accession>A0AAE8LXG5</accession>
<keyword evidence="1" id="KW-0812">Transmembrane</keyword>
<dbReference type="Pfam" id="PF06028">
    <property type="entry name" value="DUF915"/>
    <property type="match status" value="1"/>
</dbReference>
<dbReference type="Gene3D" id="3.40.50.1820">
    <property type="entry name" value="alpha/beta hydrolase"/>
    <property type="match status" value="1"/>
</dbReference>
<evidence type="ECO:0000313" key="3">
    <source>
        <dbReference type="Proteomes" id="UP000239650"/>
    </source>
</evidence>
<organism evidence="2 3">
    <name type="scientific">Latilactobacillus sakei</name>
    <name type="common">Lactobacillus sakei</name>
    <dbReference type="NCBI Taxonomy" id="1599"/>
    <lineage>
        <taxon>Bacteria</taxon>
        <taxon>Bacillati</taxon>
        <taxon>Bacillota</taxon>
        <taxon>Bacilli</taxon>
        <taxon>Lactobacillales</taxon>
        <taxon>Lactobacillaceae</taxon>
        <taxon>Latilactobacillus</taxon>
    </lineage>
</organism>
<dbReference type="GeneID" id="57133298"/>
<dbReference type="InterPro" id="IPR010315">
    <property type="entry name" value="DUF915_hydro-like"/>
</dbReference>
<evidence type="ECO:0000313" key="2">
    <source>
        <dbReference type="EMBL" id="SPE23560.1"/>
    </source>
</evidence>
<protein>
    <recommendedName>
        <fullName evidence="4">Alpha/beta hydrolase</fullName>
    </recommendedName>
</protein>
<name>A0AAE8LXG5_LATSK</name>
<reference evidence="2 3" key="1">
    <citation type="submission" date="2018-02" db="EMBL/GenBank/DDBJ databases">
        <authorList>
            <person name="Rodrigo-Torres L."/>
            <person name="Arahal R. D."/>
            <person name="Lucena T."/>
        </authorList>
    </citation>
    <scope>NUCLEOTIDE SEQUENCE [LARGE SCALE GENOMIC DNA]</scope>
    <source>
        <strain evidence="2 3">CECT 9267</strain>
    </source>
</reference>
<dbReference type="InterPro" id="IPR029058">
    <property type="entry name" value="AB_hydrolase_fold"/>
</dbReference>
<keyword evidence="1" id="KW-0472">Membrane</keyword>
<gene>
    <name evidence="2" type="ORF">LAS9267_02023</name>
</gene>
<feature type="transmembrane region" description="Helical" evidence="1">
    <location>
        <begin position="6"/>
        <end position="23"/>
    </location>
</feature>
<comment type="caution">
    <text evidence="2">The sequence shown here is derived from an EMBL/GenBank/DDBJ whole genome shotgun (WGS) entry which is preliminary data.</text>
</comment>
<evidence type="ECO:0008006" key="4">
    <source>
        <dbReference type="Google" id="ProtNLM"/>
    </source>
</evidence>
<dbReference type="RefSeq" id="WP_016264691.1">
    <property type="nucleotide sequence ID" value="NZ_BJLN01000019.1"/>
</dbReference>